<dbReference type="Proteomes" id="UP001213504">
    <property type="component" value="Chromosome"/>
</dbReference>
<dbReference type="SUPFAM" id="SSF53474">
    <property type="entry name" value="alpha/beta-Hydrolases"/>
    <property type="match status" value="1"/>
</dbReference>
<dbReference type="InterPro" id="IPR050583">
    <property type="entry name" value="Mycobacterial_A85_antigen"/>
</dbReference>
<dbReference type="RefSeq" id="WP_165629582.1">
    <property type="nucleotide sequence ID" value="NZ_CP121270.1"/>
</dbReference>
<dbReference type="AlphaFoldDB" id="A0AAX3T5Y0"/>
<keyword evidence="1" id="KW-0378">Hydrolase</keyword>
<dbReference type="PANTHER" id="PTHR48098:SF1">
    <property type="entry name" value="DIACYLGLYCEROL ACYLTRANSFERASE_MYCOLYLTRANSFERASE AG85A"/>
    <property type="match status" value="1"/>
</dbReference>
<name>A0AAX3T5Y0_9ACTN</name>
<dbReference type="GO" id="GO:0016747">
    <property type="term" value="F:acyltransferase activity, transferring groups other than amino-acyl groups"/>
    <property type="evidence" value="ECO:0007669"/>
    <property type="project" value="TreeGrafter"/>
</dbReference>
<proteinExistence type="predicted"/>
<evidence type="ECO:0000313" key="2">
    <source>
        <dbReference type="Proteomes" id="UP001213504"/>
    </source>
</evidence>
<dbReference type="Gene3D" id="3.40.50.1820">
    <property type="entry name" value="alpha/beta hydrolase"/>
    <property type="match status" value="1"/>
</dbReference>
<dbReference type="InterPro" id="IPR000801">
    <property type="entry name" value="Esterase-like"/>
</dbReference>
<reference evidence="1" key="1">
    <citation type="submission" date="2023-04" db="EMBL/GenBank/DDBJ databases">
        <title>Complete genome sequence of a phthalic acid esters degrading bacterial strain.</title>
        <authorList>
            <person name="Weng L."/>
            <person name="Jia Y."/>
            <person name="Ren L."/>
        </authorList>
    </citation>
    <scope>NUCLEOTIDE SEQUENCE</scope>
    <source>
        <strain evidence="1">RL-LY01</strain>
    </source>
</reference>
<organism evidence="1 2">
    <name type="scientific">Gordonia hongkongensis</name>
    <dbReference type="NCBI Taxonomy" id="1701090"/>
    <lineage>
        <taxon>Bacteria</taxon>
        <taxon>Bacillati</taxon>
        <taxon>Actinomycetota</taxon>
        <taxon>Actinomycetes</taxon>
        <taxon>Mycobacteriales</taxon>
        <taxon>Gordoniaceae</taxon>
        <taxon>Gordonia</taxon>
    </lineage>
</organism>
<dbReference type="GO" id="GO:0016787">
    <property type="term" value="F:hydrolase activity"/>
    <property type="evidence" value="ECO:0007669"/>
    <property type="project" value="UniProtKB-KW"/>
</dbReference>
<evidence type="ECO:0000313" key="1">
    <source>
        <dbReference type="EMBL" id="WFP24364.1"/>
    </source>
</evidence>
<protein>
    <submittedName>
        <fullName evidence="1">Alpha/beta hydrolase family protein</fullName>
    </submittedName>
</protein>
<dbReference type="PANTHER" id="PTHR48098">
    <property type="entry name" value="ENTEROCHELIN ESTERASE-RELATED"/>
    <property type="match status" value="1"/>
</dbReference>
<sequence>MSRLPNVLVVGVGVGVAVLSMVMGVAGVLVPSAGSASADTLTGVRYAKATAGAPYRETWVSPRNLVVSVWSRSMQTQVPSLVQTPANRNQAAPVMYLLSGSSGGEDNDDWTHATDANAFYANKNVWTVAPIGGAASYYADWRRVDPAANFRFGVKTSRPLRWETFLTSELPAAFENAHGGRSGPGRSRGVAGISMAGTAVLRIAENHPGFYRAVGSYSGCADTASPTGQLLLRNVAFVPGLADASNMYGPPGDPQWAAQDPVINAYKFGRRTPALWISAATGLPGAHDNLSDRRIAGNVGELAEQVAAGGFAEATARSCTVTMANRLAALRIPAVVRLPATGTHSWGYWEDQMHESWPMFARALGA</sequence>
<dbReference type="Pfam" id="PF00756">
    <property type="entry name" value="Esterase"/>
    <property type="match status" value="1"/>
</dbReference>
<accession>A0AAX3T5Y0</accession>
<gene>
    <name evidence="1" type="ORF">P9A14_19885</name>
</gene>
<dbReference type="EMBL" id="CP121270">
    <property type="protein sequence ID" value="WFP24364.1"/>
    <property type="molecule type" value="Genomic_DNA"/>
</dbReference>
<dbReference type="InterPro" id="IPR029058">
    <property type="entry name" value="AB_hydrolase_fold"/>
</dbReference>